<accession>A0ABM9NHR0</accession>
<dbReference type="HAMAP" id="MF_00409">
    <property type="entry name" value="LpxK"/>
    <property type="match status" value="1"/>
</dbReference>
<keyword evidence="7 13" id="KW-0808">Transferase</keyword>
<comment type="catalytic activity">
    <reaction evidence="13">
        <text>a lipid A disaccharide + ATP = a lipid IVA + ADP + H(+)</text>
        <dbReference type="Rhea" id="RHEA:67840"/>
        <dbReference type="ChEBI" id="CHEBI:15378"/>
        <dbReference type="ChEBI" id="CHEBI:30616"/>
        <dbReference type="ChEBI" id="CHEBI:176343"/>
        <dbReference type="ChEBI" id="CHEBI:176425"/>
        <dbReference type="ChEBI" id="CHEBI:456216"/>
        <dbReference type="EC" id="2.7.1.130"/>
    </reaction>
</comment>
<name>A0ABM9NHR0_9GAMM</name>
<keyword evidence="5 13" id="KW-0444">Lipid biosynthesis</keyword>
<feature type="binding site" evidence="13">
    <location>
        <begin position="62"/>
        <end position="69"/>
    </location>
    <ligand>
        <name>ATP</name>
        <dbReference type="ChEBI" id="CHEBI:30616"/>
    </ligand>
</feature>
<dbReference type="EMBL" id="OZ026884">
    <property type="protein sequence ID" value="CAL1240162.1"/>
    <property type="molecule type" value="Genomic_DNA"/>
</dbReference>
<keyword evidence="11 13" id="KW-0443">Lipid metabolism</keyword>
<evidence type="ECO:0000256" key="8">
    <source>
        <dbReference type="ARBA" id="ARBA00022741"/>
    </source>
</evidence>
<evidence type="ECO:0000256" key="2">
    <source>
        <dbReference type="ARBA" id="ARBA00004870"/>
    </source>
</evidence>
<evidence type="ECO:0000313" key="15">
    <source>
        <dbReference type="Proteomes" id="UP001497493"/>
    </source>
</evidence>
<comment type="similarity">
    <text evidence="13">Belongs to the LpxK family.</text>
</comment>
<proteinExistence type="inferred from homology"/>
<evidence type="ECO:0000256" key="11">
    <source>
        <dbReference type="ARBA" id="ARBA00023098"/>
    </source>
</evidence>
<keyword evidence="9 13" id="KW-0418">Kinase</keyword>
<dbReference type="InterPro" id="IPR003758">
    <property type="entry name" value="LpxK"/>
</dbReference>
<dbReference type="NCBIfam" id="TIGR00682">
    <property type="entry name" value="lpxK"/>
    <property type="match status" value="1"/>
</dbReference>
<evidence type="ECO:0000256" key="3">
    <source>
        <dbReference type="ARBA" id="ARBA00012071"/>
    </source>
</evidence>
<evidence type="ECO:0000256" key="1">
    <source>
        <dbReference type="ARBA" id="ARBA00002274"/>
    </source>
</evidence>
<dbReference type="Pfam" id="PF02606">
    <property type="entry name" value="LpxK"/>
    <property type="match status" value="1"/>
</dbReference>
<dbReference type="PANTHER" id="PTHR42724:SF1">
    <property type="entry name" value="TETRAACYLDISACCHARIDE 4'-KINASE, MITOCHONDRIAL-RELATED"/>
    <property type="match status" value="1"/>
</dbReference>
<dbReference type="InterPro" id="IPR027417">
    <property type="entry name" value="P-loop_NTPase"/>
</dbReference>
<evidence type="ECO:0000256" key="7">
    <source>
        <dbReference type="ARBA" id="ARBA00022679"/>
    </source>
</evidence>
<evidence type="ECO:0000256" key="9">
    <source>
        <dbReference type="ARBA" id="ARBA00022777"/>
    </source>
</evidence>
<keyword evidence="10 13" id="KW-0067">ATP-binding</keyword>
<evidence type="ECO:0000313" key="14">
    <source>
        <dbReference type="EMBL" id="CAL1240162.1"/>
    </source>
</evidence>
<gene>
    <name evidence="13 14" type="primary">lpxK</name>
    <name evidence="14" type="ORF">MECH1_V1_1386</name>
</gene>
<evidence type="ECO:0000256" key="6">
    <source>
        <dbReference type="ARBA" id="ARBA00022556"/>
    </source>
</evidence>
<dbReference type="Proteomes" id="UP001497493">
    <property type="component" value="Chromosome"/>
</dbReference>
<comment type="function">
    <text evidence="1 13">Transfers the gamma-phosphate of ATP to the 4'-position of a tetraacyldisaccharide 1-phosphate intermediate (termed DS-1-P) to form tetraacyldisaccharide 1,4'-bis-phosphate (lipid IVA).</text>
</comment>
<dbReference type="SUPFAM" id="SSF52540">
    <property type="entry name" value="P-loop containing nucleoside triphosphate hydrolases"/>
    <property type="match status" value="1"/>
</dbReference>
<dbReference type="RefSeq" id="WP_348759666.1">
    <property type="nucleotide sequence ID" value="NZ_OZ026884.1"/>
</dbReference>
<evidence type="ECO:0000256" key="13">
    <source>
        <dbReference type="HAMAP-Rule" id="MF_00409"/>
    </source>
</evidence>
<evidence type="ECO:0000256" key="12">
    <source>
        <dbReference type="ARBA" id="ARBA00029757"/>
    </source>
</evidence>
<evidence type="ECO:0000256" key="5">
    <source>
        <dbReference type="ARBA" id="ARBA00022516"/>
    </source>
</evidence>
<protein>
    <recommendedName>
        <fullName evidence="4 13">Tetraacyldisaccharide 4'-kinase</fullName>
        <ecNumber evidence="3 13">2.7.1.130</ecNumber>
    </recommendedName>
    <alternativeName>
        <fullName evidence="12 13">Lipid A 4'-kinase</fullName>
    </alternativeName>
</protein>
<dbReference type="EC" id="2.7.1.130" evidence="3 13"/>
<sequence length="335" mass="36341">MIWSEQPRRWLQAQWYLPPHPLLQSLEHVFRAAVAVRRRAYRAGWKRVERLPVPVIVVGNLTVGGTGKTPLTLWLAAFLRARGWRPGIVSRGYGGKVGAMPQAVGPDSDPHEVGDEPVMLARRSGCPVWVGARRAVAARALLAKGCDIVLADDGLQHYALARDIEIAVIDGARGFGNGRCLPAGPLREPPERLQSVDLLVVNGTVAGPGYPMALEGGEAVNLGDETVRRPLATFRGQPVFALAGIGHPQRFFDHLEGFGLQVVGRPFPDHHPYRVGDLRFAGGSPLFMTEKDAVKCRAFAAPNHWYVPVAARLPESFGAALTALLEDFSNGKKTA</sequence>
<reference evidence="14 15" key="1">
    <citation type="submission" date="2024-04" db="EMBL/GenBank/DDBJ databases">
        <authorList>
            <person name="Cremers G."/>
        </authorList>
    </citation>
    <scope>NUCLEOTIDE SEQUENCE [LARGE SCALE GENOMIC DNA]</scope>
    <source>
        <strain evidence="14">MeCH1-AG</strain>
    </source>
</reference>
<keyword evidence="6 13" id="KW-0441">Lipid A biosynthesis</keyword>
<keyword evidence="15" id="KW-1185">Reference proteome</keyword>
<dbReference type="GO" id="GO:0009029">
    <property type="term" value="F:lipid-A 4'-kinase activity"/>
    <property type="evidence" value="ECO:0007669"/>
    <property type="project" value="UniProtKB-EC"/>
</dbReference>
<comment type="pathway">
    <text evidence="2 13">Glycolipid biosynthesis; lipid IV(A) biosynthesis; lipid IV(A) from (3R)-3-hydroxytetradecanoyl-[acyl-carrier-protein] and UDP-N-acetyl-alpha-D-glucosamine: step 6/6.</text>
</comment>
<keyword evidence="8 13" id="KW-0547">Nucleotide-binding</keyword>
<organism evidence="14 15">
    <name type="scientific">Candidatus Methylocalor cossyra</name>
    <dbReference type="NCBI Taxonomy" id="3108543"/>
    <lineage>
        <taxon>Bacteria</taxon>
        <taxon>Pseudomonadati</taxon>
        <taxon>Pseudomonadota</taxon>
        <taxon>Gammaproteobacteria</taxon>
        <taxon>Methylococcales</taxon>
        <taxon>Methylococcaceae</taxon>
        <taxon>Candidatus Methylocalor</taxon>
    </lineage>
</organism>
<dbReference type="PANTHER" id="PTHR42724">
    <property type="entry name" value="TETRAACYLDISACCHARIDE 4'-KINASE"/>
    <property type="match status" value="1"/>
</dbReference>
<evidence type="ECO:0000256" key="4">
    <source>
        <dbReference type="ARBA" id="ARBA00016436"/>
    </source>
</evidence>
<evidence type="ECO:0000256" key="10">
    <source>
        <dbReference type="ARBA" id="ARBA00022840"/>
    </source>
</evidence>